<accession>A0A212KD61</accession>
<gene>
    <name evidence="3" type="ORF">KL86DPRO_50245</name>
</gene>
<keyword evidence="1" id="KW-0533">Nickel</keyword>
<feature type="region of interest" description="Disordered" evidence="2">
    <location>
        <begin position="1"/>
        <end position="45"/>
    </location>
</feature>
<organism evidence="3">
    <name type="scientific">uncultured delta proteobacterium</name>
    <dbReference type="NCBI Taxonomy" id="34034"/>
    <lineage>
        <taxon>Bacteria</taxon>
        <taxon>Deltaproteobacteria</taxon>
        <taxon>environmental samples</taxon>
    </lineage>
</organism>
<name>A0A212KD61_9DELT</name>
<evidence type="ECO:0000256" key="2">
    <source>
        <dbReference type="SAM" id="MobiDB-lite"/>
    </source>
</evidence>
<dbReference type="InterPro" id="IPR002822">
    <property type="entry name" value="Ni_insertion"/>
</dbReference>
<feature type="compositionally biased region" description="Basic residues" evidence="2">
    <location>
        <begin position="26"/>
        <end position="35"/>
    </location>
</feature>
<evidence type="ECO:0000313" key="3">
    <source>
        <dbReference type="EMBL" id="SBW09684.1"/>
    </source>
</evidence>
<dbReference type="AlphaFoldDB" id="A0A212KD61"/>
<proteinExistence type="predicted"/>
<sequence>MHDIHDHDHDHTHGHSHEHGHEHSHAHGHHHGHHGHGVEHGHGHAGRKVLVLRPYTGVSGDIMVAGLARMLGADQAAIDAHIAAIGLRELEGSLTVVPHSLNEVGGWQCRVTLPHEHSHRTLADIAAIIEASALTDKAKGLAIKAFTIIAEAEGAVHGKEPAAVSFHEVGALDSILDVCLAAALFDALSPDLFVCGPLPVCDGTVRCAHGKLPVPAPAVMRLLHAIPVRGIASSGETLTPTGLGLLKAFDASFGTWPAMTIETEALVYGTRVFENVPNGAIFACGTGM</sequence>
<feature type="compositionally biased region" description="Basic and acidic residues" evidence="2">
    <location>
        <begin position="1"/>
        <end position="25"/>
    </location>
</feature>
<evidence type="ECO:0008006" key="4">
    <source>
        <dbReference type="Google" id="ProtNLM"/>
    </source>
</evidence>
<reference evidence="3" key="1">
    <citation type="submission" date="2016-04" db="EMBL/GenBank/DDBJ databases">
        <authorList>
            <person name="Evans L.H."/>
            <person name="Alamgir A."/>
            <person name="Owens N."/>
            <person name="Weber N.D."/>
            <person name="Virtaneva K."/>
            <person name="Barbian K."/>
            <person name="Babar A."/>
            <person name="Rosenke K."/>
        </authorList>
    </citation>
    <scope>NUCLEOTIDE SEQUENCE</scope>
    <source>
        <strain evidence="3">86</strain>
    </source>
</reference>
<protein>
    <recommendedName>
        <fullName evidence="4">LarC family nickel insertion protein</fullName>
    </recommendedName>
</protein>
<dbReference type="PANTHER" id="PTHR36566">
    <property type="entry name" value="NICKEL INSERTION PROTEIN-RELATED"/>
    <property type="match status" value="1"/>
</dbReference>
<dbReference type="EMBL" id="FLUQ01000005">
    <property type="protein sequence ID" value="SBW09684.1"/>
    <property type="molecule type" value="Genomic_DNA"/>
</dbReference>
<dbReference type="PANTHER" id="PTHR36566:SF1">
    <property type="entry name" value="PYRIDINIUM-3,5-BISTHIOCARBOXYLIC ACID MONONUCLEOTIDE NICKEL INSERTION PROTEIN"/>
    <property type="match status" value="1"/>
</dbReference>
<evidence type="ECO:0000256" key="1">
    <source>
        <dbReference type="ARBA" id="ARBA00022596"/>
    </source>
</evidence>
<dbReference type="Pfam" id="PF01969">
    <property type="entry name" value="Ni_insertion"/>
    <property type="match status" value="1"/>
</dbReference>